<dbReference type="PANTHER" id="PTHR43332">
    <property type="entry name" value="INNER MEMBRANE TRANSPORT PERMEASE YADH-RELATED"/>
    <property type="match status" value="1"/>
</dbReference>
<feature type="transmembrane region" description="Helical" evidence="5">
    <location>
        <begin position="116"/>
        <end position="137"/>
    </location>
</feature>
<dbReference type="EMBL" id="AFBQ01000114">
    <property type="protein sequence ID" value="EHY31792.1"/>
    <property type="molecule type" value="Genomic_DNA"/>
</dbReference>
<dbReference type="InterPro" id="IPR013525">
    <property type="entry name" value="ABC2_TM"/>
</dbReference>
<sequence>MTTGPTLSIKTDGHAEAKADAVVDAFADVRSSAWTPFLTLFRKEVVRFMKVWMHTVIAPVLTGFLYLVVFGEALSKHLPVYEGVSYTAFIIPGLIMMTVLQNAFSNTASSLIQSKISGNLVFVLMPQIPGAQVAAAYVAASCLRSALAGLGLYLACAYWAAPTPAHPVLLLAFGVCGAVIMASLGLITALWAEKYDQMGAVMNFVVMPLTFLSGVFYSVEALPGFWQGATRLNPFFYLVDGFRYGFFGAGAVEPLTSLAVAAVTAAVTLMGAAVLLARGWRIRS</sequence>
<name>H3KDL6_9BURK</name>
<feature type="transmembrane region" description="Helical" evidence="5">
    <location>
        <begin position="51"/>
        <end position="71"/>
    </location>
</feature>
<accession>H3KDL6</accession>
<keyword evidence="3 5" id="KW-1133">Transmembrane helix</keyword>
<reference evidence="7 8" key="1">
    <citation type="submission" date="2011-11" db="EMBL/GenBank/DDBJ databases">
        <authorList>
            <person name="Weinstock G."/>
            <person name="Sodergren E."/>
            <person name="Clifton S."/>
            <person name="Fulton L."/>
            <person name="Fulton B."/>
            <person name="Courtney L."/>
            <person name="Fronick C."/>
            <person name="Harrison M."/>
            <person name="Strong C."/>
            <person name="Farmer C."/>
            <person name="Delahaunty K."/>
            <person name="Markovic C."/>
            <person name="Hall O."/>
            <person name="Minx P."/>
            <person name="Tomlinson C."/>
            <person name="Mitreva M."/>
            <person name="Hou S."/>
            <person name="Chen J."/>
            <person name="Wollam A."/>
            <person name="Pepin K.H."/>
            <person name="Johnson M."/>
            <person name="Bhonagiri V."/>
            <person name="Zhang X."/>
            <person name="Suruliraj S."/>
            <person name="Warren W."/>
            <person name="Chinwalla A."/>
            <person name="Mardis E.R."/>
            <person name="Wilson R.K."/>
        </authorList>
    </citation>
    <scope>NUCLEOTIDE SEQUENCE [LARGE SCALE GENOMIC DNA]</scope>
    <source>
        <strain evidence="7 8">YIT 11816</strain>
    </source>
</reference>
<evidence type="ECO:0000256" key="2">
    <source>
        <dbReference type="ARBA" id="ARBA00022692"/>
    </source>
</evidence>
<dbReference type="InterPro" id="IPR052522">
    <property type="entry name" value="ABC-2_transport_permease"/>
</dbReference>
<evidence type="ECO:0000256" key="5">
    <source>
        <dbReference type="RuleBase" id="RU361157"/>
    </source>
</evidence>
<dbReference type="InterPro" id="IPR000412">
    <property type="entry name" value="ABC_2_transport"/>
</dbReference>
<feature type="transmembrane region" description="Helical" evidence="5">
    <location>
        <begin position="198"/>
        <end position="222"/>
    </location>
</feature>
<feature type="transmembrane region" description="Helical" evidence="5">
    <location>
        <begin position="83"/>
        <end position="104"/>
    </location>
</feature>
<dbReference type="STRING" id="762967.HMPREF9440_00825"/>
<feature type="transmembrane region" description="Helical" evidence="5">
    <location>
        <begin position="168"/>
        <end position="192"/>
    </location>
</feature>
<keyword evidence="4 5" id="KW-0472">Membrane</keyword>
<dbReference type="GO" id="GO:0043190">
    <property type="term" value="C:ATP-binding cassette (ABC) transporter complex"/>
    <property type="evidence" value="ECO:0007669"/>
    <property type="project" value="InterPro"/>
</dbReference>
<dbReference type="PANTHER" id="PTHR43332:SF1">
    <property type="entry name" value="TRANSPORT PERMEASE PROTEIN"/>
    <property type="match status" value="1"/>
</dbReference>
<evidence type="ECO:0000256" key="4">
    <source>
        <dbReference type="ARBA" id="ARBA00023136"/>
    </source>
</evidence>
<dbReference type="HOGENOM" id="CLU_039483_3_0_4"/>
<feature type="transmembrane region" description="Helical" evidence="5">
    <location>
        <begin position="258"/>
        <end position="277"/>
    </location>
</feature>
<feature type="domain" description="ABC transmembrane type-2" evidence="6">
    <location>
        <begin position="50"/>
        <end position="279"/>
    </location>
</feature>
<dbReference type="PATRIC" id="fig|762967.3.peg.657"/>
<evidence type="ECO:0000256" key="1">
    <source>
        <dbReference type="ARBA" id="ARBA00004141"/>
    </source>
</evidence>
<organism evidence="7 8">
    <name type="scientific">Sutterella parvirubra YIT 11816</name>
    <dbReference type="NCBI Taxonomy" id="762967"/>
    <lineage>
        <taxon>Bacteria</taxon>
        <taxon>Pseudomonadati</taxon>
        <taxon>Pseudomonadota</taxon>
        <taxon>Betaproteobacteria</taxon>
        <taxon>Burkholderiales</taxon>
        <taxon>Sutterellaceae</taxon>
        <taxon>Sutterella</taxon>
    </lineage>
</organism>
<evidence type="ECO:0000313" key="7">
    <source>
        <dbReference type="EMBL" id="EHY31792.1"/>
    </source>
</evidence>
<dbReference type="PROSITE" id="PS51012">
    <property type="entry name" value="ABC_TM2"/>
    <property type="match status" value="1"/>
</dbReference>
<evidence type="ECO:0000259" key="6">
    <source>
        <dbReference type="PROSITE" id="PS51012"/>
    </source>
</evidence>
<gene>
    <name evidence="7" type="ORF">HMPREF9440_00825</name>
</gene>
<dbReference type="GO" id="GO:0140359">
    <property type="term" value="F:ABC-type transporter activity"/>
    <property type="evidence" value="ECO:0007669"/>
    <property type="project" value="InterPro"/>
</dbReference>
<dbReference type="AlphaFoldDB" id="H3KDL6"/>
<keyword evidence="8" id="KW-1185">Reference proteome</keyword>
<evidence type="ECO:0000256" key="3">
    <source>
        <dbReference type="ARBA" id="ARBA00022989"/>
    </source>
</evidence>
<evidence type="ECO:0000313" key="8">
    <source>
        <dbReference type="Proteomes" id="UP000004956"/>
    </source>
</evidence>
<dbReference type="Pfam" id="PF01061">
    <property type="entry name" value="ABC2_membrane"/>
    <property type="match status" value="1"/>
</dbReference>
<proteinExistence type="inferred from homology"/>
<dbReference type="Proteomes" id="UP000004956">
    <property type="component" value="Unassembled WGS sequence"/>
</dbReference>
<comment type="similarity">
    <text evidence="5">Belongs to the ABC-2 integral membrane protein family.</text>
</comment>
<keyword evidence="5" id="KW-1003">Cell membrane</keyword>
<comment type="subcellular location">
    <subcellularLocation>
        <location evidence="5">Cell inner membrane</location>
        <topology evidence="5">Multi-pass membrane protein</topology>
    </subcellularLocation>
    <subcellularLocation>
        <location evidence="1">Membrane</location>
        <topology evidence="1">Multi-pass membrane protein</topology>
    </subcellularLocation>
</comment>
<protein>
    <recommendedName>
        <fullName evidence="5">Transport permease protein</fullName>
    </recommendedName>
</protein>
<keyword evidence="5" id="KW-0813">Transport</keyword>
<dbReference type="PRINTS" id="PR00164">
    <property type="entry name" value="ABC2TRNSPORT"/>
</dbReference>
<keyword evidence="2 5" id="KW-0812">Transmembrane</keyword>
<dbReference type="PIRSF" id="PIRSF006648">
    <property type="entry name" value="DrrB"/>
    <property type="match status" value="1"/>
</dbReference>
<dbReference type="OrthoDB" id="9804001at2"/>
<dbReference type="InterPro" id="IPR047817">
    <property type="entry name" value="ABC2_TM_bact-type"/>
</dbReference>
<dbReference type="RefSeq" id="WP_008541530.1">
    <property type="nucleotide sequence ID" value="NZ_JH604924.1"/>
</dbReference>
<comment type="caution">
    <text evidence="7">The sequence shown here is derived from an EMBL/GenBank/DDBJ whole genome shotgun (WGS) entry which is preliminary data.</text>
</comment>